<keyword evidence="3" id="KW-1185">Reference proteome</keyword>
<dbReference type="EMBL" id="JBJXBP010000001">
    <property type="protein sequence ID" value="KAL3849608.1"/>
    <property type="molecule type" value="Genomic_DNA"/>
</dbReference>
<evidence type="ECO:0000259" key="1">
    <source>
        <dbReference type="Pfam" id="PF04937"/>
    </source>
</evidence>
<evidence type="ECO:0000313" key="3">
    <source>
        <dbReference type="Proteomes" id="UP001634393"/>
    </source>
</evidence>
<comment type="caution">
    <text evidence="2">The sequence shown here is derived from an EMBL/GenBank/DDBJ whole genome shotgun (WGS) entry which is preliminary data.</text>
</comment>
<feature type="domain" description="DUF659" evidence="1">
    <location>
        <begin position="192"/>
        <end position="348"/>
    </location>
</feature>
<organism evidence="2 3">
    <name type="scientific">Penstemon smallii</name>
    <dbReference type="NCBI Taxonomy" id="265156"/>
    <lineage>
        <taxon>Eukaryota</taxon>
        <taxon>Viridiplantae</taxon>
        <taxon>Streptophyta</taxon>
        <taxon>Embryophyta</taxon>
        <taxon>Tracheophyta</taxon>
        <taxon>Spermatophyta</taxon>
        <taxon>Magnoliopsida</taxon>
        <taxon>eudicotyledons</taxon>
        <taxon>Gunneridae</taxon>
        <taxon>Pentapetalae</taxon>
        <taxon>asterids</taxon>
        <taxon>lamiids</taxon>
        <taxon>Lamiales</taxon>
        <taxon>Plantaginaceae</taxon>
        <taxon>Cheloneae</taxon>
        <taxon>Penstemon</taxon>
    </lineage>
</organism>
<reference evidence="2 3" key="1">
    <citation type="submission" date="2024-12" db="EMBL/GenBank/DDBJ databases">
        <title>The unique morphological basis and parallel evolutionary history of personate flowers in Penstemon.</title>
        <authorList>
            <person name="Depatie T.H."/>
            <person name="Wessinger C.A."/>
        </authorList>
    </citation>
    <scope>NUCLEOTIDE SEQUENCE [LARGE SCALE GENOMIC DNA]</scope>
    <source>
        <strain evidence="2">WTNN_2</strain>
        <tissue evidence="2">Leaf</tissue>
    </source>
</reference>
<dbReference type="PANTHER" id="PTHR32166:SF123">
    <property type="entry name" value="BED-TYPE DOMAIN-CONTAINING PROTEIN"/>
    <property type="match status" value="1"/>
</dbReference>
<evidence type="ECO:0000313" key="2">
    <source>
        <dbReference type="EMBL" id="KAL3849608.1"/>
    </source>
</evidence>
<protein>
    <recommendedName>
        <fullName evidence="1">DUF659 domain-containing protein</fullName>
    </recommendedName>
</protein>
<dbReference type="Proteomes" id="UP001634393">
    <property type="component" value="Unassembled WGS sequence"/>
</dbReference>
<dbReference type="SUPFAM" id="SSF53098">
    <property type="entry name" value="Ribonuclease H-like"/>
    <property type="match status" value="1"/>
</dbReference>
<accession>A0ABD3UM31</accession>
<dbReference type="PANTHER" id="PTHR32166">
    <property type="entry name" value="OSJNBA0013A04.12 PROTEIN"/>
    <property type="match status" value="1"/>
</dbReference>
<proteinExistence type="predicted"/>
<sequence length="736" mass="83387">MEEHNEENSISAVNSPVKVEEIEDDTRELTATPLKKYITIVSKDGNKWTCNFGCKVEPYTGTYSRVRAHFIGLLPGQRAQGVALCSKVTKEERDKMKKEEDEAKRLFGGCTRKSPISLNSAFPQACKATTSVAINKGKDILDMNRMISKDDVDGAVARFFYGNGIPLNVAKSPFWVDMVRAINHAPKGYDPPSAEKIKTTLLDKEKTKVDQEMMCIKQEWPTYGVSIVADGWMNSKKESVVKVMAVSEKKATFIMGVDCVTNSVSSEFIAEILLKAVESVGAYSVVQILTDDASICKAAGKTIETAYPHIFWSGSVAHTLSLLLKDIIKSTQPSLCFVVECYRKAKGILDYLKTHSSSLYAFRTFSELDGLRVKKRKYGQHFLVLERILRVKSALINMILSEEWEKLKSGRSKAQMDHDDVKKVILDDEFWKKLKITVTFLKPIWNVIHYCDSEKALIGEIYQKIDDMLDYVKKELPDNADLSGTIQKLLDGRWVKTDVPLYCLAYVLTPSYYSDHWLRKLDPAGKKRRKPHADLNVHKIYLDAVDRLVRDPKEASLIRQQLSDFVSSTGFFGRPQASKDRETMSALSWWHLYGASAPELYGLAVKVLSQSVKTSCVERELPTSDYICNVKQNIMNGGRADYLLYVHFNNRLLTRCREDYEGVYKNWDYFLDDDNLEMDMEAIENREYTALCSNHIDSPLAPALSAAPSTLSFEIAEISSVKEVDEVLRGKRPRIR</sequence>
<dbReference type="AlphaFoldDB" id="A0ABD3UM31"/>
<dbReference type="InterPro" id="IPR007021">
    <property type="entry name" value="DUF659"/>
</dbReference>
<name>A0ABD3UM31_9LAMI</name>
<dbReference type="Pfam" id="PF04937">
    <property type="entry name" value="DUF659"/>
    <property type="match status" value="1"/>
</dbReference>
<gene>
    <name evidence="2" type="ORF">ACJIZ3_011490</name>
</gene>
<dbReference type="InterPro" id="IPR012337">
    <property type="entry name" value="RNaseH-like_sf"/>
</dbReference>